<protein>
    <submittedName>
        <fullName evidence="1">Uncharacterized protein</fullName>
    </submittedName>
</protein>
<sequence length="33" mass="3748">MVTDGRVLPCFHWLSGGYVTLEGNCQMLLYQIC</sequence>
<proteinExistence type="predicted"/>
<dbReference type="AlphaFoldDB" id="A0A0A8Y159"/>
<dbReference type="EMBL" id="GBRH01279167">
    <property type="protein sequence ID" value="JAD18728.1"/>
    <property type="molecule type" value="Transcribed_RNA"/>
</dbReference>
<name>A0A0A8Y159_ARUDO</name>
<reference evidence="1" key="1">
    <citation type="submission" date="2014-09" db="EMBL/GenBank/DDBJ databases">
        <authorList>
            <person name="Magalhaes I.L.F."/>
            <person name="Oliveira U."/>
            <person name="Santos F.R."/>
            <person name="Vidigal T.H.D.A."/>
            <person name="Brescovit A.D."/>
            <person name="Santos A.J."/>
        </authorList>
    </citation>
    <scope>NUCLEOTIDE SEQUENCE</scope>
    <source>
        <tissue evidence="1">Shoot tissue taken approximately 20 cm above the soil surface</tissue>
    </source>
</reference>
<reference evidence="1" key="2">
    <citation type="journal article" date="2015" name="Data Brief">
        <title>Shoot transcriptome of the giant reed, Arundo donax.</title>
        <authorList>
            <person name="Barrero R.A."/>
            <person name="Guerrero F.D."/>
            <person name="Moolhuijzen P."/>
            <person name="Goolsby J.A."/>
            <person name="Tidwell J."/>
            <person name="Bellgard S.E."/>
            <person name="Bellgard M.I."/>
        </authorList>
    </citation>
    <scope>NUCLEOTIDE SEQUENCE</scope>
    <source>
        <tissue evidence="1">Shoot tissue taken approximately 20 cm above the soil surface</tissue>
    </source>
</reference>
<evidence type="ECO:0000313" key="1">
    <source>
        <dbReference type="EMBL" id="JAD18728.1"/>
    </source>
</evidence>
<accession>A0A0A8Y159</accession>
<organism evidence="1">
    <name type="scientific">Arundo donax</name>
    <name type="common">Giant reed</name>
    <name type="synonym">Donax arundinaceus</name>
    <dbReference type="NCBI Taxonomy" id="35708"/>
    <lineage>
        <taxon>Eukaryota</taxon>
        <taxon>Viridiplantae</taxon>
        <taxon>Streptophyta</taxon>
        <taxon>Embryophyta</taxon>
        <taxon>Tracheophyta</taxon>
        <taxon>Spermatophyta</taxon>
        <taxon>Magnoliopsida</taxon>
        <taxon>Liliopsida</taxon>
        <taxon>Poales</taxon>
        <taxon>Poaceae</taxon>
        <taxon>PACMAD clade</taxon>
        <taxon>Arundinoideae</taxon>
        <taxon>Arundineae</taxon>
        <taxon>Arundo</taxon>
    </lineage>
</organism>